<evidence type="ECO:0000313" key="2">
    <source>
        <dbReference type="EMBL" id="KAF7275803.1"/>
    </source>
</evidence>
<organism evidence="2 3">
    <name type="scientific">Rhynchophorus ferrugineus</name>
    <name type="common">Red palm weevil</name>
    <name type="synonym">Curculio ferrugineus</name>
    <dbReference type="NCBI Taxonomy" id="354439"/>
    <lineage>
        <taxon>Eukaryota</taxon>
        <taxon>Metazoa</taxon>
        <taxon>Ecdysozoa</taxon>
        <taxon>Arthropoda</taxon>
        <taxon>Hexapoda</taxon>
        <taxon>Insecta</taxon>
        <taxon>Pterygota</taxon>
        <taxon>Neoptera</taxon>
        <taxon>Endopterygota</taxon>
        <taxon>Coleoptera</taxon>
        <taxon>Polyphaga</taxon>
        <taxon>Cucujiformia</taxon>
        <taxon>Curculionidae</taxon>
        <taxon>Dryophthorinae</taxon>
        <taxon>Rhynchophorus</taxon>
    </lineage>
</organism>
<feature type="non-terminal residue" evidence="2">
    <location>
        <position position="1"/>
    </location>
</feature>
<name>A0A834M9K8_RHYFE</name>
<gene>
    <name evidence="2" type="ORF">GWI33_011255</name>
</gene>
<reference evidence="2" key="1">
    <citation type="submission" date="2020-08" db="EMBL/GenBank/DDBJ databases">
        <title>Genome sequencing and assembly of the red palm weevil Rhynchophorus ferrugineus.</title>
        <authorList>
            <person name="Dias G.B."/>
            <person name="Bergman C.M."/>
            <person name="Manee M."/>
        </authorList>
    </citation>
    <scope>NUCLEOTIDE SEQUENCE</scope>
    <source>
        <strain evidence="2">AA-2017</strain>
        <tissue evidence="2">Whole larva</tissue>
    </source>
</reference>
<feature type="compositionally biased region" description="Basic and acidic residues" evidence="1">
    <location>
        <begin position="22"/>
        <end position="40"/>
    </location>
</feature>
<keyword evidence="3" id="KW-1185">Reference proteome</keyword>
<dbReference type="AlphaFoldDB" id="A0A834M9K8"/>
<dbReference type="EMBL" id="JAACXV010009098">
    <property type="protein sequence ID" value="KAF7275803.1"/>
    <property type="molecule type" value="Genomic_DNA"/>
</dbReference>
<accession>A0A834M9K8</accession>
<dbReference type="Proteomes" id="UP000625711">
    <property type="component" value="Unassembled WGS sequence"/>
</dbReference>
<evidence type="ECO:0000313" key="3">
    <source>
        <dbReference type="Proteomes" id="UP000625711"/>
    </source>
</evidence>
<evidence type="ECO:0000256" key="1">
    <source>
        <dbReference type="SAM" id="MobiDB-lite"/>
    </source>
</evidence>
<sequence>HRDVGQGPYPTCGLGAKSARHTQQETHLHLTDGTRLKSDGDGGVVGVDSKDRHRGSVAGSDVSYVLRASAAADFSHSHRGILYSERLWGKPDVSRSSTDSFLLPLRVSIIHIHIYIKIAQEK</sequence>
<comment type="caution">
    <text evidence="2">The sequence shown here is derived from an EMBL/GenBank/DDBJ whole genome shotgun (WGS) entry which is preliminary data.</text>
</comment>
<feature type="region of interest" description="Disordered" evidence="1">
    <location>
        <begin position="1"/>
        <end position="56"/>
    </location>
</feature>
<protein>
    <submittedName>
        <fullName evidence="2">Uncharacterized protein</fullName>
    </submittedName>
</protein>
<proteinExistence type="predicted"/>